<proteinExistence type="predicted"/>
<reference evidence="2" key="1">
    <citation type="journal article" date="2019" name="Int. J. Syst. Evol. Microbiol.">
        <title>The Global Catalogue of Microorganisms (GCM) 10K type strain sequencing project: providing services to taxonomists for standard genome sequencing and annotation.</title>
        <authorList>
            <consortium name="The Broad Institute Genomics Platform"/>
            <consortium name="The Broad Institute Genome Sequencing Center for Infectious Disease"/>
            <person name="Wu L."/>
            <person name="Ma J."/>
        </authorList>
    </citation>
    <scope>NUCLEOTIDE SEQUENCE [LARGE SCALE GENOMIC DNA]</scope>
    <source>
        <strain evidence="2">CCUG 60742</strain>
    </source>
</reference>
<dbReference type="Proteomes" id="UP001597073">
    <property type="component" value="Unassembled WGS sequence"/>
</dbReference>
<dbReference type="InterPro" id="IPR020271">
    <property type="entry name" value="Uncharacterised_MJ1172"/>
</dbReference>
<dbReference type="RefSeq" id="WP_377137915.1">
    <property type="nucleotide sequence ID" value="NZ_JBHTIA010000003.1"/>
</dbReference>
<name>A0ABW2ZAD8_9SPHI</name>
<sequence>METLIVHPENQEQSDALKAFMKAFKISFEEEKDEYDPAFVDMVLKGEEEIKAGKGIKVDTGNLWK</sequence>
<evidence type="ECO:0000313" key="1">
    <source>
        <dbReference type="EMBL" id="MFD0763640.1"/>
    </source>
</evidence>
<dbReference type="Pfam" id="PF10884">
    <property type="entry name" value="DUF2683"/>
    <property type="match status" value="1"/>
</dbReference>
<organism evidence="1 2">
    <name type="scientific">Mucilaginibacter lutimaris</name>
    <dbReference type="NCBI Taxonomy" id="931629"/>
    <lineage>
        <taxon>Bacteria</taxon>
        <taxon>Pseudomonadati</taxon>
        <taxon>Bacteroidota</taxon>
        <taxon>Sphingobacteriia</taxon>
        <taxon>Sphingobacteriales</taxon>
        <taxon>Sphingobacteriaceae</taxon>
        <taxon>Mucilaginibacter</taxon>
    </lineage>
</organism>
<gene>
    <name evidence="1" type="ORF">ACFQZI_02160</name>
</gene>
<evidence type="ECO:0000313" key="2">
    <source>
        <dbReference type="Proteomes" id="UP001597073"/>
    </source>
</evidence>
<comment type="caution">
    <text evidence="1">The sequence shown here is derived from an EMBL/GenBank/DDBJ whole genome shotgun (WGS) entry which is preliminary data.</text>
</comment>
<accession>A0ABW2ZAD8</accession>
<keyword evidence="2" id="KW-1185">Reference proteome</keyword>
<protein>
    <submittedName>
        <fullName evidence="1">DUF2683 family protein</fullName>
    </submittedName>
</protein>
<dbReference type="EMBL" id="JBHTIA010000003">
    <property type="protein sequence ID" value="MFD0763640.1"/>
    <property type="molecule type" value="Genomic_DNA"/>
</dbReference>